<dbReference type="InterPro" id="IPR036291">
    <property type="entry name" value="NAD(P)-bd_dom_sf"/>
</dbReference>
<comment type="cofactor">
    <cofactor evidence="1">
        <name>pyridoxal 5'-phosphate</name>
        <dbReference type="ChEBI" id="CHEBI:597326"/>
    </cofactor>
</comment>
<dbReference type="InterPro" id="IPR029510">
    <property type="entry name" value="Ald_DH_CS_GLU"/>
</dbReference>
<dbReference type="InterPro" id="IPR005814">
    <property type="entry name" value="Aminotrans_3"/>
</dbReference>
<evidence type="ECO:0000313" key="18">
    <source>
        <dbReference type="EMBL" id="KAG7054912.1"/>
    </source>
</evidence>
<evidence type="ECO:0000256" key="9">
    <source>
        <dbReference type="ARBA" id="ARBA00023002"/>
    </source>
</evidence>
<evidence type="ECO:0000256" key="14">
    <source>
        <dbReference type="PROSITE-ProRule" id="PRU10007"/>
    </source>
</evidence>
<dbReference type="InterPro" id="IPR016162">
    <property type="entry name" value="Ald_DH_N"/>
</dbReference>
<dbReference type="InterPro" id="IPR049704">
    <property type="entry name" value="Aminotrans_3_PPA_site"/>
</dbReference>
<keyword evidence="7" id="KW-0808">Transferase</keyword>
<dbReference type="FunFam" id="3.40.309.10:FF:000012">
    <property type="entry name" value="Betaine aldehyde dehydrogenase"/>
    <property type="match status" value="1"/>
</dbReference>
<dbReference type="InterPro" id="IPR015421">
    <property type="entry name" value="PyrdxlP-dep_Trfase_major"/>
</dbReference>
<dbReference type="Gene3D" id="3.40.309.10">
    <property type="entry name" value="Aldehyde Dehydrogenase, Chain A, domain 2"/>
    <property type="match status" value="1"/>
</dbReference>
<dbReference type="PROSITE" id="PS00600">
    <property type="entry name" value="AA_TRANSFER_CLASS_3"/>
    <property type="match status" value="1"/>
</dbReference>
<evidence type="ECO:0000256" key="4">
    <source>
        <dbReference type="ARBA" id="ARBA00012912"/>
    </source>
</evidence>
<dbReference type="FunFam" id="3.40.640.10:FF:000029">
    <property type="entry name" value="4-aminobutyrate aminotransferase, mitochondrial"/>
    <property type="match status" value="1"/>
</dbReference>
<dbReference type="Proteomes" id="UP000699042">
    <property type="component" value="Unassembled WGS sequence"/>
</dbReference>
<dbReference type="SUPFAM" id="SSF53383">
    <property type="entry name" value="PLP-dependent transferases"/>
    <property type="match status" value="1"/>
</dbReference>
<dbReference type="FunFam" id="3.40.605.10:FF:000050">
    <property type="entry name" value="Aldehyde dehydrogenase, mitochondrial"/>
    <property type="match status" value="1"/>
</dbReference>
<dbReference type="InterPro" id="IPR016163">
    <property type="entry name" value="Ald_DH_C"/>
</dbReference>
<dbReference type="InterPro" id="IPR015422">
    <property type="entry name" value="PyrdxlP-dep_Trfase_small"/>
</dbReference>
<comment type="caution">
    <text evidence="18">The sequence shown here is derived from an EMBL/GenBank/DDBJ whole genome shotgun (WGS) entry which is preliminary data.</text>
</comment>
<dbReference type="GO" id="GO:0046394">
    <property type="term" value="P:carboxylic acid biosynthetic process"/>
    <property type="evidence" value="ECO:0007669"/>
    <property type="project" value="UniProtKB-ARBA"/>
</dbReference>
<dbReference type="Gene3D" id="3.40.50.720">
    <property type="entry name" value="NAD(P)-binding Rossmann-like Domain"/>
    <property type="match status" value="1"/>
</dbReference>
<dbReference type="InterPro" id="IPR016040">
    <property type="entry name" value="NAD(P)-bd_dom"/>
</dbReference>
<evidence type="ECO:0000313" key="19">
    <source>
        <dbReference type="Proteomes" id="UP000699042"/>
    </source>
</evidence>
<dbReference type="PANTHER" id="PTHR43720">
    <property type="entry name" value="2-AMINOMUCONIC SEMIALDEHYDE DEHYDROGENASE"/>
    <property type="match status" value="1"/>
</dbReference>
<dbReference type="Pfam" id="PF00171">
    <property type="entry name" value="Aldedh"/>
    <property type="match status" value="1"/>
</dbReference>
<keyword evidence="9 15" id="KW-0560">Oxidoreductase</keyword>
<dbReference type="Gene3D" id="3.40.640.10">
    <property type="entry name" value="Type I PLP-dependent aspartate aminotransferase-like (Major domain)"/>
    <property type="match status" value="1"/>
</dbReference>
<dbReference type="SUPFAM" id="SSF51735">
    <property type="entry name" value="NAD(P)-binding Rossmann-fold domains"/>
    <property type="match status" value="1"/>
</dbReference>
<dbReference type="GO" id="GO:0009448">
    <property type="term" value="P:gamma-aminobutyric acid metabolic process"/>
    <property type="evidence" value="ECO:0007669"/>
    <property type="project" value="InterPro"/>
</dbReference>
<evidence type="ECO:0000256" key="2">
    <source>
        <dbReference type="ARBA" id="ARBA00008954"/>
    </source>
</evidence>
<evidence type="ECO:0000256" key="1">
    <source>
        <dbReference type="ARBA" id="ARBA00001933"/>
    </source>
</evidence>
<evidence type="ECO:0000256" key="13">
    <source>
        <dbReference type="ARBA" id="ARBA00048021"/>
    </source>
</evidence>
<dbReference type="EC" id="2.6.1.19" evidence="4"/>
<dbReference type="Pfam" id="PF13460">
    <property type="entry name" value="NAD_binding_10"/>
    <property type="match status" value="1"/>
</dbReference>
<dbReference type="InterPro" id="IPR004631">
    <property type="entry name" value="4NH2But_aminotransferase_euk"/>
</dbReference>
<gene>
    <name evidence="18" type="ORF">JMJ77_007384</name>
</gene>
<dbReference type="GO" id="GO:0034386">
    <property type="term" value="F:4-aminobutyrate:2-oxoglutarate transaminase activity"/>
    <property type="evidence" value="ECO:0007669"/>
    <property type="project" value="UniProtKB-EC"/>
</dbReference>
<dbReference type="Gene3D" id="3.40.605.10">
    <property type="entry name" value="Aldehyde Dehydrogenase, Chain A, domain 1"/>
    <property type="match status" value="1"/>
</dbReference>
<dbReference type="Pfam" id="PF00202">
    <property type="entry name" value="Aminotran_3"/>
    <property type="match status" value="1"/>
</dbReference>
<dbReference type="SUPFAM" id="SSF53720">
    <property type="entry name" value="ALDH-like"/>
    <property type="match status" value="1"/>
</dbReference>
<keyword evidence="6" id="KW-0032">Aminotransferase</keyword>
<dbReference type="InterPro" id="IPR015424">
    <property type="entry name" value="PyrdxlP-dep_Trfase"/>
</dbReference>
<dbReference type="Gene3D" id="3.90.1150.10">
    <property type="entry name" value="Aspartate Aminotransferase, domain 1"/>
    <property type="match status" value="1"/>
</dbReference>
<evidence type="ECO:0000256" key="3">
    <source>
        <dbReference type="ARBA" id="ARBA00009986"/>
    </source>
</evidence>
<sequence>MAFRHPKSLTLTAAVRRWPRVVAGVRPFSATSSDRAAAIFSNEPSRPKLVTSSLPGPRVKDGLADLEEVFDTRSANTLVDYEKSTGNYLVDADGNTFLDVFAQIASIPLGYNNPELNRASVSPAMVRAIASRPALGSFPSTDYADLLKTGILKAAPQGLNQVFTATTGSDANETAYKAACIWKGTRDRGGRDFSAAELESVMRNQEPGAKKYSIMSFSKGFHGRLFGSLSTTRSKPIHKLDVPAFDWPVAPFSQLKHPLDQFASENAAEEKRCLEETERVLDEANGTVAAVVIEPVQAEGGDNHASPAFFRGLRELTKRKGVLMIVDEVQTGVGATGKFWAHEHWNLPSPPDMVTFSKKAQAAGFYFGDADLRPDKPYRQFNTWMGDPVRALLFKAIYGEIEKHGLVEHTARVGGYLYRELEGLADKYPQHVLNLRGKDRGTFIAWDCPRREEVLALAKSRGVNMGGSGDAAIRLRPMLVFEKHHADIFLDVLEGVFKRLSYQLRKISAQRIANSGTMVNIFLTGATGYIGGSVLSLLAKSHPEYAVRALVRDSAKGKIITGAFSKVEIVEGDLDDVETITREASKADVVVHLAASGHLKSVETIHKALSSKSAEQKPSHWIQISGASALAAAELADKSRSPGSASDLVFNDLTSIDDLRSFIQKYPSRAVDNYLLKVAADEPKVNTALVFPPIIYGRGIGPVNQRSVQIPSLAKATLDRGRGVQVGKGLSRWGNVHVEDIAQLIARLVERAAEAKGEEEVWNENGLYLTGVGEMSFGEISKLVASAAAKKGLISKDEVEEVGPEEANKVLPHGTSHSRFDNNMGDLSIELTAPNGQKWTQPTGLFINNEFVPSSSGQTIPAIDPATEEEIARVHAATEDDVDKAVKAAAAALKSPSWKELSASDRGILMGRLADLMESNKELLATIDAWDNGKTYQEALTNDMVEAVGVIRYYSGWCDKIFGQTISLPNKFAYTVRQPVGVVGQIIPWNYPISMATWKLGPALACGNTVVLKAAEQTPLSILVFGRLIKEAGFPPGVVNFINGLGKDAGAALVSHPLVDKVAFTGSTATATNIMKMASATLKNITLETGGKSPLLVFNDADLEQAVRWSHMGIMSNQGQICTATSRILVQQDIYDTFVAKFIDEVHKTSKVGNQWDAETYQGPQVSKQQYDRIMSYFQVGRDEGATIKTGGERPAHLGDKGYYVAPTVFTDVKSDMKIWREEIFGPVVVIQKFGDEAEAVSIANDSVYGLGAAVFTTNLEKAHRVAAEIEAGMVWVNSTQDCDPRVPFGGVKQSGIGRELGEAGLEAYSQIKAVHVNMGNKL</sequence>
<dbReference type="CDD" id="cd00610">
    <property type="entry name" value="OAT_like"/>
    <property type="match status" value="1"/>
</dbReference>
<comment type="similarity">
    <text evidence="2">Belongs to the class-III pyridoxal-phosphate-dependent aminotransferase family.</text>
</comment>
<evidence type="ECO:0000256" key="5">
    <source>
        <dbReference type="ARBA" id="ARBA00018543"/>
    </source>
</evidence>
<keyword evidence="19" id="KW-1185">Reference proteome</keyword>
<dbReference type="GO" id="GO:0030170">
    <property type="term" value="F:pyridoxal phosphate binding"/>
    <property type="evidence" value="ECO:0007669"/>
    <property type="project" value="InterPro"/>
</dbReference>
<feature type="domain" description="Aldehyde dehydrogenase" evidence="16">
    <location>
        <begin position="851"/>
        <end position="1315"/>
    </location>
</feature>
<dbReference type="PROSITE" id="PS00687">
    <property type="entry name" value="ALDEHYDE_DEHYDR_GLU"/>
    <property type="match status" value="1"/>
</dbReference>
<dbReference type="PANTHER" id="PTHR43720:SF3">
    <property type="entry name" value="ALDEHYDE DEHYDROGENASE ALDH (AFU_ORTHOLOGUE AFUA_8G02310)-RELATED"/>
    <property type="match status" value="1"/>
</dbReference>
<keyword evidence="8" id="KW-0663">Pyridoxal phosphate</keyword>
<dbReference type="FunFam" id="3.40.605.10:FF:000026">
    <property type="entry name" value="Aldehyde dehydrogenase, putative"/>
    <property type="match status" value="1"/>
</dbReference>
<feature type="domain" description="NAD(P)-binding" evidence="17">
    <location>
        <begin position="525"/>
        <end position="630"/>
    </location>
</feature>
<evidence type="ECO:0000256" key="11">
    <source>
        <dbReference type="ARBA" id="ARBA00030204"/>
    </source>
</evidence>
<dbReference type="InterPro" id="IPR015590">
    <property type="entry name" value="Aldehyde_DH_dom"/>
</dbReference>
<evidence type="ECO:0000256" key="15">
    <source>
        <dbReference type="RuleBase" id="RU003345"/>
    </source>
</evidence>
<evidence type="ECO:0000256" key="10">
    <source>
        <dbReference type="ARBA" id="ARBA00024226"/>
    </source>
</evidence>
<dbReference type="GO" id="GO:0004029">
    <property type="term" value="F:aldehyde dehydrogenase (NAD+) activity"/>
    <property type="evidence" value="ECO:0007669"/>
    <property type="project" value="UniProtKB-EC"/>
</dbReference>
<evidence type="ECO:0000259" key="16">
    <source>
        <dbReference type="Pfam" id="PF00171"/>
    </source>
</evidence>
<dbReference type="EMBL" id="JAESDN010000002">
    <property type="protein sequence ID" value="KAG7054912.1"/>
    <property type="molecule type" value="Genomic_DNA"/>
</dbReference>
<evidence type="ECO:0000256" key="8">
    <source>
        <dbReference type="ARBA" id="ARBA00022898"/>
    </source>
</evidence>
<accession>A0A9P7REF6</accession>
<name>A0A9P7REF6_9PEZI</name>
<dbReference type="InterPro" id="IPR016161">
    <property type="entry name" value="Ald_DH/histidinol_DH"/>
</dbReference>
<reference evidence="18" key="1">
    <citation type="submission" date="2021-05" db="EMBL/GenBank/DDBJ databases">
        <title>Comparative genomics of three Colletotrichum scovillei strains and genetic complementation revealed genes involved fungal growth and virulence on chili pepper.</title>
        <authorList>
            <person name="Hsieh D.-K."/>
            <person name="Chuang S.-C."/>
            <person name="Chen C.-Y."/>
            <person name="Chao Y.-T."/>
            <person name="Lu M.-Y.J."/>
            <person name="Lee M.-H."/>
            <person name="Shih M.-C."/>
        </authorList>
    </citation>
    <scope>NUCLEOTIDE SEQUENCE</scope>
    <source>
        <strain evidence="18">Coll-153</strain>
    </source>
</reference>
<dbReference type="EC" id="1.2.1.3" evidence="10"/>
<dbReference type="GO" id="GO:0006598">
    <property type="term" value="P:polyamine catabolic process"/>
    <property type="evidence" value="ECO:0007669"/>
    <property type="project" value="TreeGrafter"/>
</dbReference>
<comment type="similarity">
    <text evidence="3 15">Belongs to the aldehyde dehydrogenase family.</text>
</comment>
<dbReference type="NCBIfam" id="TIGR00699">
    <property type="entry name" value="GABAtrns_euk"/>
    <property type="match status" value="1"/>
</dbReference>
<feature type="active site" evidence="14">
    <location>
        <position position="1088"/>
    </location>
</feature>
<evidence type="ECO:0000256" key="12">
    <source>
        <dbReference type="ARBA" id="ARBA00031787"/>
    </source>
</evidence>
<evidence type="ECO:0000259" key="17">
    <source>
        <dbReference type="Pfam" id="PF13460"/>
    </source>
</evidence>
<comment type="catalytic activity">
    <reaction evidence="13">
        <text>4-aminobutanoate + 2-oxoglutarate = succinate semialdehyde + L-glutamate</text>
        <dbReference type="Rhea" id="RHEA:23352"/>
        <dbReference type="ChEBI" id="CHEBI:16810"/>
        <dbReference type="ChEBI" id="CHEBI:29985"/>
        <dbReference type="ChEBI" id="CHEBI:57706"/>
        <dbReference type="ChEBI" id="CHEBI:59888"/>
        <dbReference type="EC" id="2.6.1.19"/>
    </reaction>
</comment>
<organism evidence="18 19">
    <name type="scientific">Colletotrichum scovillei</name>
    <dbReference type="NCBI Taxonomy" id="1209932"/>
    <lineage>
        <taxon>Eukaryota</taxon>
        <taxon>Fungi</taxon>
        <taxon>Dikarya</taxon>
        <taxon>Ascomycota</taxon>
        <taxon>Pezizomycotina</taxon>
        <taxon>Sordariomycetes</taxon>
        <taxon>Hypocreomycetidae</taxon>
        <taxon>Glomerellales</taxon>
        <taxon>Glomerellaceae</taxon>
        <taxon>Colletotrichum</taxon>
        <taxon>Colletotrichum acutatum species complex</taxon>
    </lineage>
</organism>
<proteinExistence type="inferred from homology"/>
<evidence type="ECO:0000256" key="6">
    <source>
        <dbReference type="ARBA" id="ARBA00022576"/>
    </source>
</evidence>
<evidence type="ECO:0000256" key="7">
    <source>
        <dbReference type="ARBA" id="ARBA00022679"/>
    </source>
</evidence>
<protein>
    <recommendedName>
        <fullName evidence="5">4-aminobutyrate aminotransferase</fullName>
        <ecNumber evidence="10">1.2.1.3</ecNumber>
        <ecNumber evidence="4">2.6.1.19</ecNumber>
    </recommendedName>
    <alternativeName>
        <fullName evidence="12">GABA aminotransferase</fullName>
    </alternativeName>
    <alternativeName>
        <fullName evidence="11">Gamma-amino-N-butyrate transaminase</fullName>
    </alternativeName>
</protein>